<dbReference type="EMBL" id="AGTP01030911">
    <property type="status" value="NOT_ANNOTATED_CDS"/>
    <property type="molecule type" value="Genomic_DNA"/>
</dbReference>
<dbReference type="GO" id="GO:0005319">
    <property type="term" value="F:lipid transporter activity"/>
    <property type="evidence" value="ECO:0007669"/>
    <property type="project" value="TreeGrafter"/>
</dbReference>
<feature type="transmembrane region" description="Helical" evidence="14">
    <location>
        <begin position="907"/>
        <end position="926"/>
    </location>
</feature>
<comment type="catalytic activity">
    <reaction evidence="11">
        <text>cholesterol(in) + ATP + H2O = cholesterol(out) + ADP + phosphate + H(+)</text>
        <dbReference type="Rhea" id="RHEA:39051"/>
        <dbReference type="ChEBI" id="CHEBI:15377"/>
        <dbReference type="ChEBI" id="CHEBI:15378"/>
        <dbReference type="ChEBI" id="CHEBI:16113"/>
        <dbReference type="ChEBI" id="CHEBI:30616"/>
        <dbReference type="ChEBI" id="CHEBI:43474"/>
        <dbReference type="ChEBI" id="CHEBI:456216"/>
    </reaction>
    <physiologicalReaction direction="left-to-right" evidence="11">
        <dbReference type="Rhea" id="RHEA:39052"/>
    </physiologicalReaction>
</comment>
<dbReference type="GeneTree" id="ENSGT00940000164007"/>
<dbReference type="CDD" id="cd03263">
    <property type="entry name" value="ABC_subfamily_A"/>
    <property type="match status" value="2"/>
</dbReference>
<comment type="subcellular location">
    <subcellularLocation>
        <location evidence="1">Endomembrane system</location>
        <topology evidence="1">Multi-pass membrane protein</topology>
    </subcellularLocation>
</comment>
<feature type="transmembrane region" description="Helical" evidence="14">
    <location>
        <begin position="1188"/>
        <end position="1211"/>
    </location>
</feature>
<dbReference type="PANTHER" id="PTHR19229:SF139">
    <property type="entry name" value="ATP-BINDING CASSETTE, SUB-FAMILY A (ABC1), MEMBER 14"/>
    <property type="match status" value="1"/>
</dbReference>
<feature type="transmembrane region" description="Helical" evidence="14">
    <location>
        <begin position="443"/>
        <end position="464"/>
    </location>
</feature>
<feature type="coiled-coil region" evidence="12">
    <location>
        <begin position="969"/>
        <end position="996"/>
    </location>
</feature>
<evidence type="ECO:0000256" key="8">
    <source>
        <dbReference type="ARBA" id="ARBA00023055"/>
    </source>
</evidence>
<keyword evidence="12" id="KW-0175">Coiled coil</keyword>
<accession>I3MU08</accession>
<gene>
    <name evidence="16" type="primary">LOC101975769</name>
</gene>
<evidence type="ECO:0000256" key="10">
    <source>
        <dbReference type="ARBA" id="ARBA00023180"/>
    </source>
</evidence>
<feature type="domain" description="ABC transporter" evidence="15">
    <location>
        <begin position="1359"/>
        <end position="1592"/>
    </location>
</feature>
<evidence type="ECO:0000256" key="4">
    <source>
        <dbReference type="ARBA" id="ARBA00022737"/>
    </source>
</evidence>
<dbReference type="Pfam" id="PF12698">
    <property type="entry name" value="ABC2_membrane_3"/>
    <property type="match status" value="2"/>
</dbReference>
<evidence type="ECO:0000313" key="16">
    <source>
        <dbReference type="Ensembl" id="ENSSTOP00000015603.2"/>
    </source>
</evidence>
<evidence type="ECO:0000256" key="13">
    <source>
        <dbReference type="SAM" id="MobiDB-lite"/>
    </source>
</evidence>
<dbReference type="InterPro" id="IPR026082">
    <property type="entry name" value="ABCA"/>
</dbReference>
<keyword evidence="4" id="KW-0677">Repeat</keyword>
<dbReference type="InterPro" id="IPR056264">
    <property type="entry name" value="R2_ABCA1-4-like"/>
</dbReference>
<keyword evidence="3 14" id="KW-0812">Transmembrane</keyword>
<dbReference type="InterPro" id="IPR003593">
    <property type="entry name" value="AAA+_ATPase"/>
</dbReference>
<reference evidence="16" key="2">
    <citation type="submission" date="2025-08" db="UniProtKB">
        <authorList>
            <consortium name="Ensembl"/>
        </authorList>
    </citation>
    <scope>IDENTIFICATION</scope>
</reference>
<dbReference type="Pfam" id="PF00005">
    <property type="entry name" value="ABC_tran"/>
    <property type="match status" value="2"/>
</dbReference>
<feature type="domain" description="ABC transporter" evidence="15">
    <location>
        <begin position="521"/>
        <end position="754"/>
    </location>
</feature>
<dbReference type="HOGENOM" id="CLU_000604_19_1_1"/>
<dbReference type="InterPro" id="IPR003439">
    <property type="entry name" value="ABC_transporter-like_ATP-bd"/>
</dbReference>
<dbReference type="Ensembl" id="ENSSTOT00000023606.2">
    <property type="protein sequence ID" value="ENSSTOP00000015603.2"/>
    <property type="gene ID" value="ENSSTOG00000024178.2"/>
</dbReference>
<evidence type="ECO:0000256" key="6">
    <source>
        <dbReference type="ARBA" id="ARBA00022840"/>
    </source>
</evidence>
<dbReference type="SUPFAM" id="SSF52540">
    <property type="entry name" value="P-loop containing nucleoside triphosphate hydrolases"/>
    <property type="match status" value="2"/>
</dbReference>
<feature type="transmembrane region" description="Helical" evidence="14">
    <location>
        <begin position="1223"/>
        <end position="1241"/>
    </location>
</feature>
<organism evidence="16 17">
    <name type="scientific">Ictidomys tridecemlineatus</name>
    <name type="common">Thirteen-lined ground squirrel</name>
    <name type="synonym">Spermophilus tridecemlineatus</name>
    <dbReference type="NCBI Taxonomy" id="43179"/>
    <lineage>
        <taxon>Eukaryota</taxon>
        <taxon>Metazoa</taxon>
        <taxon>Chordata</taxon>
        <taxon>Craniata</taxon>
        <taxon>Vertebrata</taxon>
        <taxon>Euteleostomi</taxon>
        <taxon>Mammalia</taxon>
        <taxon>Eutheria</taxon>
        <taxon>Euarchontoglires</taxon>
        <taxon>Glires</taxon>
        <taxon>Rodentia</taxon>
        <taxon>Sciuromorpha</taxon>
        <taxon>Sciuridae</taxon>
        <taxon>Xerinae</taxon>
        <taxon>Marmotini</taxon>
        <taxon>Ictidomys</taxon>
    </lineage>
</organism>
<evidence type="ECO:0000256" key="7">
    <source>
        <dbReference type="ARBA" id="ARBA00022989"/>
    </source>
</evidence>
<dbReference type="GO" id="GO:0012505">
    <property type="term" value="C:endomembrane system"/>
    <property type="evidence" value="ECO:0007669"/>
    <property type="project" value="UniProtKB-SubCell"/>
</dbReference>
<evidence type="ECO:0000256" key="3">
    <source>
        <dbReference type="ARBA" id="ARBA00022692"/>
    </source>
</evidence>
<proteinExistence type="predicted"/>
<dbReference type="InterPro" id="IPR027417">
    <property type="entry name" value="P-loop_NTPase"/>
</dbReference>
<evidence type="ECO:0000256" key="14">
    <source>
        <dbReference type="SAM" id="Phobius"/>
    </source>
</evidence>
<dbReference type="FunFam" id="3.40.50.300:FF:000327">
    <property type="entry name" value="ATP-binding cassette sub-family A member 3"/>
    <property type="match status" value="1"/>
</dbReference>
<feature type="transmembrane region" description="Helical" evidence="14">
    <location>
        <begin position="367"/>
        <end position="386"/>
    </location>
</feature>
<keyword evidence="7 14" id="KW-1133">Transmembrane helix</keyword>
<dbReference type="eggNOG" id="KOG0059">
    <property type="taxonomic scope" value="Eukaryota"/>
</dbReference>
<feature type="region of interest" description="Disordered" evidence="13">
    <location>
        <begin position="848"/>
        <end position="880"/>
    </location>
</feature>
<dbReference type="EMBL" id="AGTP01030910">
    <property type="status" value="NOT_ANNOTATED_CDS"/>
    <property type="molecule type" value="Genomic_DNA"/>
</dbReference>
<name>I3MU08_ICTTR</name>
<dbReference type="PANTHER" id="PTHR19229">
    <property type="entry name" value="ATP-BINDING CASSETTE TRANSPORTER SUBFAMILY A ABCA"/>
    <property type="match status" value="1"/>
</dbReference>
<keyword evidence="9 14" id="KW-0472">Membrane</keyword>
<keyword evidence="5" id="KW-0547">Nucleotide-binding</keyword>
<evidence type="ECO:0000256" key="11">
    <source>
        <dbReference type="ARBA" id="ARBA00050894"/>
    </source>
</evidence>
<dbReference type="SMART" id="SM00382">
    <property type="entry name" value="AAA"/>
    <property type="match status" value="2"/>
</dbReference>
<keyword evidence="8" id="KW-0445">Lipid transport</keyword>
<dbReference type="FunCoup" id="I3MU08">
    <property type="interactions" value="377"/>
</dbReference>
<protein>
    <submittedName>
        <fullName evidence="16">ATP-binding cassette sub-family A member 3-like</fullName>
    </submittedName>
</protein>
<dbReference type="GO" id="GO:0016887">
    <property type="term" value="F:ATP hydrolysis activity"/>
    <property type="evidence" value="ECO:0007669"/>
    <property type="project" value="InterPro"/>
</dbReference>
<sequence>MDSLWLRQFSVLLWKNFLLKIREMSGLILEMLLVFLFFLWTLTVRNYSEKKLFNSSTFDSLPLTLPSFLEIPNLTFELVYVPSESDVAKRITEMVKEDLNFDFKVRGFSSETSFENYIRTENNSNPVMAAIIFDHDFKSSDENLPLTVKYHLRFSKYYSTSEDTIPESDKRTKWDTALLFPSTPPEFHRNPMEDDGGEPGYFREGFLTVQHSLDKAIMIYHGGEAAKQIFDNTEIYVKRFPYPEYYHDGFMWQFIIIFPWTALFTFSQVILIVVGTIMMEKEKRLKEYQLMIGLSNAMLWSSYFITFLFLYAIVIIILCILLFYKIVNETVLQHSDVMLLFVFFLFYAIVSIMFGFMISTFFNKSSLATSIASFLHFITFLPYLVFLRRYNEMSLSEKLAICLITNTALGLGTEKICKLEMKGFGANWDNFYLKESPDDDLTLAHIMGMFLVTAFLYALVTWYVDAVFPGKYGVPKPWNFFLEKSYWCGEPPLESQDISEISDILPSDYIEPEPVGLVTGIRIQHLRKEFTLGDATVVAVKNLSLNFYEGQISVLLGPNGAGKTTTLSILTGFYLPTSGKVYINGYDISKEMVEVRKHLGLCPQDDILFPKLTVSEHLYFYCVIKGVPSQKRTEEINKMLTACDLIHKRNEYSEKLSGGMKRKLSIMIAFVGGSKVVILDEPTSGMDPVSRRATWNLIQLHKEGRTILLTTHHMDEADILGDRIAIMVLGTLQCCGSSVFLKKLYGVGYHIIMVKSPNCNVEKISEMIKRHVPTASMETNIAAELSFILPKEYTHRYGFKENLFLEIEQRKTELGIAGFGISMTTLEEVFFKVSNQANYKVNEEVLQMSSEPTTNTNENNQNVNASRNSERSVSDTNKNSDTSFNTGLALHKQQFHAMLLKRAGFNWRNWKILLLQIGALVGFMYLQMRRRTIPATLDEPAREMDLEQYGETIVPFSVSGSSNLTENFKKNLEIILTDKKQKLKEVQGDLQEYLVKNNECLYSCIIAFSIEITKTNIAAIFWFNNEAYHSPSLSLAVLDNIIFKILSGPNASITVSNKPQPKYISHKKSEIRETPGLQIVFTLIFGMSIFVSGFCLLTVTERVNRAKHIQYLSGVYTFNFWVSAIFWDFIIYIFGCCLVLMVFVITRSNTLIKNGNIMHTAFIFILFGWCVIPFTYLLSYLYTTSTGAYIKLFALHETLGFLGVVVDLVITIMEGYKAARKNVVLNMLTLIPMYNFGMSILKFYDLEETKKLCASFPEMANIPRCKIEISVYSMEENGIGKYVIAMAVSGFLYILLIFLLDTVSWNVRALVYRSVLFGIFKKINKVMSKEFSGESDDEDVQNERQRIVEQPLESLNSTVVIKELTKVYFQCPPILAVRNISVAIQGEECFGLLGLNGAGKTSTFQILTGEHIATSGDVFIKGFSITKNILKVRSKIGYCPQFDALLDHMTVQETMIMYARLWGIPENDINSYVNDILKLLNLQPHANKRTQTLSGGNKRRLSTAVAIMGRPFVVFLDEPSTGMDPVARRLLWNIVTKTRESGKVIILTSHSMEECEALCTRLAIMVQGKFRCLGSPQHLKNKFGDVYTMFVKFKTGTDQNIIEYFKIFIANTFPGSALKQETQGVLNFYIPSKENSWGKVFGILEKAKEQFDLEDYSVSQITLEQVFLTFANVDKPAGGSEKQAQ</sequence>
<dbReference type="GO" id="GO:0016020">
    <property type="term" value="C:membrane"/>
    <property type="evidence" value="ECO:0007669"/>
    <property type="project" value="InterPro"/>
</dbReference>
<reference evidence="16" key="3">
    <citation type="submission" date="2025-09" db="UniProtKB">
        <authorList>
            <consortium name="Ensembl"/>
        </authorList>
    </citation>
    <scope>IDENTIFICATION</scope>
</reference>
<evidence type="ECO:0000256" key="2">
    <source>
        <dbReference type="ARBA" id="ARBA00022448"/>
    </source>
</evidence>
<feature type="compositionally biased region" description="Low complexity" evidence="13">
    <location>
        <begin position="853"/>
        <end position="864"/>
    </location>
</feature>
<keyword evidence="10" id="KW-0325">Glycoprotein</keyword>
<dbReference type="Gene3D" id="3.40.50.300">
    <property type="entry name" value="P-loop containing nucleotide triphosphate hydrolases"/>
    <property type="match status" value="2"/>
</dbReference>
<reference evidence="17" key="1">
    <citation type="submission" date="2011-11" db="EMBL/GenBank/DDBJ databases">
        <title>The Draft Genome of Spermophilus tridecemlineatus.</title>
        <authorList>
            <consortium name="The Broad Institute Genome Assembly &amp; Analysis Group"/>
            <consortium name="Computational R&amp;D Group"/>
            <consortium name="and Sequencing Platform"/>
            <person name="Di Palma F."/>
            <person name="Alfoldi J."/>
            <person name="Johnson J."/>
            <person name="Berlin A."/>
            <person name="Gnerre S."/>
            <person name="Jaffe D."/>
            <person name="MacCallum I."/>
            <person name="Young S."/>
            <person name="Walker B.J."/>
            <person name="Lindblad-Toh K."/>
        </authorList>
    </citation>
    <scope>NUCLEOTIDE SEQUENCE [LARGE SCALE GENOMIC DNA]</scope>
</reference>
<keyword evidence="17" id="KW-1185">Reference proteome</keyword>
<keyword evidence="2" id="KW-0813">Transport</keyword>
<evidence type="ECO:0000256" key="1">
    <source>
        <dbReference type="ARBA" id="ARBA00004127"/>
    </source>
</evidence>
<dbReference type="STRING" id="43179.ENSSTOP00000015603"/>
<keyword evidence="6" id="KW-0067">ATP-binding</keyword>
<dbReference type="FunFam" id="3.40.50.300:FF:000465">
    <property type="entry name" value="ATP-binding cassette, sub-family A (ABC1), member 3"/>
    <property type="match status" value="1"/>
</dbReference>
<feature type="transmembrane region" description="Helical" evidence="14">
    <location>
        <begin position="1282"/>
        <end position="1300"/>
    </location>
</feature>
<dbReference type="Proteomes" id="UP000005215">
    <property type="component" value="Unassembled WGS sequence"/>
</dbReference>
<feature type="transmembrane region" description="Helical" evidence="14">
    <location>
        <begin position="336"/>
        <end position="361"/>
    </location>
</feature>
<dbReference type="GO" id="GO:0140359">
    <property type="term" value="F:ABC-type transporter activity"/>
    <property type="evidence" value="ECO:0007669"/>
    <property type="project" value="InterPro"/>
</dbReference>
<evidence type="ECO:0000313" key="17">
    <source>
        <dbReference type="Proteomes" id="UP000005215"/>
    </source>
</evidence>
<feature type="transmembrane region" description="Helical" evidence="14">
    <location>
        <begin position="1157"/>
        <end position="1182"/>
    </location>
</feature>
<feature type="transmembrane region" description="Helical" evidence="14">
    <location>
        <begin position="24"/>
        <end position="42"/>
    </location>
</feature>
<dbReference type="InParanoid" id="I3MU08"/>
<dbReference type="PROSITE" id="PS50893">
    <property type="entry name" value="ABC_TRANSPORTER_2"/>
    <property type="match status" value="2"/>
</dbReference>
<dbReference type="InterPro" id="IPR013525">
    <property type="entry name" value="ABC2_TM"/>
</dbReference>
<evidence type="ECO:0000259" key="15">
    <source>
        <dbReference type="PROSITE" id="PS50893"/>
    </source>
</evidence>
<feature type="transmembrane region" description="Helical" evidence="14">
    <location>
        <begin position="1077"/>
        <end position="1100"/>
    </location>
</feature>
<dbReference type="GO" id="GO:0005524">
    <property type="term" value="F:ATP binding"/>
    <property type="evidence" value="ECO:0007669"/>
    <property type="project" value="UniProtKB-KW"/>
</dbReference>
<feature type="transmembrane region" description="Helical" evidence="14">
    <location>
        <begin position="1120"/>
        <end position="1145"/>
    </location>
</feature>
<feature type="transmembrane region" description="Helical" evidence="14">
    <location>
        <begin position="299"/>
        <end position="324"/>
    </location>
</feature>
<dbReference type="GO" id="GO:0005737">
    <property type="term" value="C:cytoplasm"/>
    <property type="evidence" value="ECO:0007669"/>
    <property type="project" value="UniProtKB-ARBA"/>
</dbReference>
<evidence type="ECO:0000256" key="9">
    <source>
        <dbReference type="ARBA" id="ARBA00023136"/>
    </source>
</evidence>
<dbReference type="Pfam" id="PF23321">
    <property type="entry name" value="R1_ABCA1"/>
    <property type="match status" value="1"/>
</dbReference>
<evidence type="ECO:0000256" key="5">
    <source>
        <dbReference type="ARBA" id="ARBA00022741"/>
    </source>
</evidence>
<evidence type="ECO:0000256" key="12">
    <source>
        <dbReference type="SAM" id="Coils"/>
    </source>
</evidence>
<feature type="transmembrane region" description="Helical" evidence="14">
    <location>
        <begin position="254"/>
        <end position="279"/>
    </location>
</feature>